<dbReference type="GO" id="GO:0006357">
    <property type="term" value="P:regulation of transcription by RNA polymerase II"/>
    <property type="evidence" value="ECO:0007669"/>
    <property type="project" value="TreeGrafter"/>
</dbReference>
<dbReference type="InterPro" id="IPR006578">
    <property type="entry name" value="MADF-dom"/>
</dbReference>
<protein>
    <recommendedName>
        <fullName evidence="1">MADF domain-containing protein</fullName>
    </recommendedName>
</protein>
<dbReference type="SMART" id="SM00595">
    <property type="entry name" value="MADF"/>
    <property type="match status" value="1"/>
</dbReference>
<proteinExistence type="predicted"/>
<dbReference type="GO" id="GO:0005634">
    <property type="term" value="C:nucleus"/>
    <property type="evidence" value="ECO:0007669"/>
    <property type="project" value="TreeGrafter"/>
</dbReference>
<dbReference type="PROSITE" id="PS51029">
    <property type="entry name" value="MADF"/>
    <property type="match status" value="1"/>
</dbReference>
<dbReference type="PANTHER" id="PTHR12243">
    <property type="entry name" value="MADF DOMAIN TRANSCRIPTION FACTOR"/>
    <property type="match status" value="1"/>
</dbReference>
<dbReference type="OrthoDB" id="6147983at2759"/>
<reference evidence="2" key="1">
    <citation type="submission" date="2015-06" db="EMBL/GenBank/DDBJ databases">
        <authorList>
            <person name="Hoefler B.C."/>
            <person name="Straight P.D."/>
        </authorList>
    </citation>
    <scope>NUCLEOTIDE SEQUENCE</scope>
</reference>
<dbReference type="EMBL" id="GDHF01028227">
    <property type="protein sequence ID" value="JAI24087.1"/>
    <property type="molecule type" value="Transcribed_RNA"/>
</dbReference>
<dbReference type="InterPro" id="IPR039353">
    <property type="entry name" value="TF_Adf1"/>
</dbReference>
<evidence type="ECO:0000259" key="1">
    <source>
        <dbReference type="PROSITE" id="PS51029"/>
    </source>
</evidence>
<dbReference type="GO" id="GO:0005667">
    <property type="term" value="C:transcription regulator complex"/>
    <property type="evidence" value="ECO:0007669"/>
    <property type="project" value="TreeGrafter"/>
</dbReference>
<organism evidence="2">
    <name type="scientific">Bactrocera latifrons</name>
    <name type="common">Malaysian fruit fly</name>
    <name type="synonym">Chaetodacus latifrons</name>
    <dbReference type="NCBI Taxonomy" id="174628"/>
    <lineage>
        <taxon>Eukaryota</taxon>
        <taxon>Metazoa</taxon>
        <taxon>Ecdysozoa</taxon>
        <taxon>Arthropoda</taxon>
        <taxon>Hexapoda</taxon>
        <taxon>Insecta</taxon>
        <taxon>Pterygota</taxon>
        <taxon>Neoptera</taxon>
        <taxon>Endopterygota</taxon>
        <taxon>Diptera</taxon>
        <taxon>Brachycera</taxon>
        <taxon>Muscomorpha</taxon>
        <taxon>Tephritoidea</taxon>
        <taxon>Tephritidae</taxon>
        <taxon>Bactrocera</taxon>
        <taxon>Bactrocera</taxon>
    </lineage>
</organism>
<dbReference type="Pfam" id="PF10545">
    <property type="entry name" value="MADF_DNA_bdg"/>
    <property type="match status" value="1"/>
</dbReference>
<dbReference type="PANTHER" id="PTHR12243:SF60">
    <property type="entry name" value="SI:CH211-15D5.12-RELATED"/>
    <property type="match status" value="1"/>
</dbReference>
<name>A0A0K8UBN5_BACLA</name>
<feature type="domain" description="MADF" evidence="1">
    <location>
        <begin position="11"/>
        <end position="108"/>
    </location>
</feature>
<accession>A0A0K8UBN5</accession>
<gene>
    <name evidence="2" type="ORF">c0_g1_i1</name>
</gene>
<sequence>MKMADTELILKIINAVKKRDCLWNVHSSEYAKRDKLEKAWQEVAADVGKPDVFCREKWRNVRTGFLRSIQYNTNIRSDYGDSTEDLPTPRRKRFYLYDEIKFLLPTTETIGQTKRRRKLSRSAKPRISIDDNSGDICEISTIQSSYTTQDDIKHYNNNDTNQSTNIAYPEILNELQLTANASKPLTRQSDVAITMKMNQQSPPLKLDEGKAEQMKHTAPINVSSSATRYEVGNNTTVGESFNVSANRIESDIRDEEQLLAFFRGNIDDILSLTRPKQRLFKRRMLELIDDLHRSDNGRYCS</sequence>
<evidence type="ECO:0000313" key="2">
    <source>
        <dbReference type="EMBL" id="JAI24087.1"/>
    </source>
</evidence>
<dbReference type="AlphaFoldDB" id="A0A0K8UBN5"/>